<proteinExistence type="predicted"/>
<dbReference type="AlphaFoldDB" id="A0A2G4YQP5"/>
<sequence length="150" mass="16815">MAIMSNSRMIRAFMKKPEKYGDPMTTPRDIALSYLAAFSSGNPEEVAAHVTKDFQNNQMGVFGSCFSGRDLYLERLKGYLSSFRNLHYTTEDVIVDGNKVVIAYHMTAENNQQPLNIKGVMIITTTDGLVSIRSDYWDGLTYLKQTGIGL</sequence>
<comment type="caution">
    <text evidence="2">The sequence shown here is derived from an EMBL/GenBank/DDBJ whole genome shotgun (WGS) entry which is preliminary data.</text>
</comment>
<dbReference type="Gene3D" id="3.10.450.50">
    <property type="match status" value="1"/>
</dbReference>
<dbReference type="InterPro" id="IPR032710">
    <property type="entry name" value="NTF2-like_dom_sf"/>
</dbReference>
<dbReference type="InterPro" id="IPR037401">
    <property type="entry name" value="SnoaL-like"/>
</dbReference>
<organism evidence="2 3">
    <name type="scientific">Paremcibacter congregatus</name>
    <dbReference type="NCBI Taxonomy" id="2043170"/>
    <lineage>
        <taxon>Bacteria</taxon>
        <taxon>Pseudomonadati</taxon>
        <taxon>Pseudomonadota</taxon>
        <taxon>Alphaproteobacteria</taxon>
        <taxon>Emcibacterales</taxon>
        <taxon>Emcibacteraceae</taxon>
        <taxon>Paremcibacter</taxon>
    </lineage>
</organism>
<keyword evidence="3" id="KW-1185">Reference proteome</keyword>
<dbReference type="Proteomes" id="UP000229730">
    <property type="component" value="Unassembled WGS sequence"/>
</dbReference>
<dbReference type="EMBL" id="PDEM01000024">
    <property type="protein sequence ID" value="PHZ84607.1"/>
    <property type="molecule type" value="Genomic_DNA"/>
</dbReference>
<feature type="domain" description="SnoaL-like" evidence="1">
    <location>
        <begin position="33"/>
        <end position="130"/>
    </location>
</feature>
<accession>A0A2G4YQP5</accession>
<protein>
    <recommendedName>
        <fullName evidence="1">SnoaL-like domain-containing protein</fullName>
    </recommendedName>
</protein>
<dbReference type="OrthoDB" id="7857582at2"/>
<reference evidence="2 3" key="1">
    <citation type="submission" date="2017-10" db="EMBL/GenBank/DDBJ databases">
        <title>Frigbacter circumglobatus gen. nov. sp. nov., isolated from sediment cultured in situ.</title>
        <authorList>
            <person name="Zhao Z."/>
        </authorList>
    </citation>
    <scope>NUCLEOTIDE SEQUENCE [LARGE SCALE GENOMIC DNA]</scope>
    <source>
        <strain evidence="2 3">ZYL</strain>
    </source>
</reference>
<dbReference type="SUPFAM" id="SSF54427">
    <property type="entry name" value="NTF2-like"/>
    <property type="match status" value="1"/>
</dbReference>
<dbReference type="Pfam" id="PF12680">
    <property type="entry name" value="SnoaL_2"/>
    <property type="match status" value="1"/>
</dbReference>
<evidence type="ECO:0000259" key="1">
    <source>
        <dbReference type="Pfam" id="PF12680"/>
    </source>
</evidence>
<dbReference type="InParanoid" id="A0A2G4YQP5"/>
<evidence type="ECO:0000313" key="3">
    <source>
        <dbReference type="Proteomes" id="UP000229730"/>
    </source>
</evidence>
<name>A0A2G4YQP5_9PROT</name>
<evidence type="ECO:0000313" key="2">
    <source>
        <dbReference type="EMBL" id="PHZ84607.1"/>
    </source>
</evidence>
<gene>
    <name evidence="2" type="ORF">CRD36_12460</name>
</gene>